<keyword evidence="4" id="KW-1185">Reference proteome</keyword>
<feature type="signal peptide" evidence="2">
    <location>
        <begin position="1"/>
        <end position="20"/>
    </location>
</feature>
<dbReference type="STRING" id="497965.Cyan7822_3252"/>
<organism evidence="3 4">
    <name type="scientific">Gloeothece verrucosa (strain PCC 7822)</name>
    <name type="common">Cyanothece sp. (strain PCC 7822)</name>
    <dbReference type="NCBI Taxonomy" id="497965"/>
    <lineage>
        <taxon>Bacteria</taxon>
        <taxon>Bacillati</taxon>
        <taxon>Cyanobacteriota</taxon>
        <taxon>Cyanophyceae</taxon>
        <taxon>Oscillatoriophycideae</taxon>
        <taxon>Chroococcales</taxon>
        <taxon>Aphanothecaceae</taxon>
        <taxon>Gloeothece</taxon>
        <taxon>Gloeothece verrucosa</taxon>
    </lineage>
</organism>
<feature type="coiled-coil region" evidence="1">
    <location>
        <begin position="342"/>
        <end position="397"/>
    </location>
</feature>
<dbReference type="HOGENOM" id="CLU_612120_0_0_3"/>
<feature type="coiled-coil region" evidence="1">
    <location>
        <begin position="218"/>
        <end position="291"/>
    </location>
</feature>
<dbReference type="AlphaFoldDB" id="E0UBY7"/>
<protein>
    <recommendedName>
        <fullName evidence="5">Transmembrane protein</fullName>
    </recommendedName>
</protein>
<dbReference type="RefSeq" id="WP_013323295.1">
    <property type="nucleotide sequence ID" value="NC_014501.1"/>
</dbReference>
<keyword evidence="2" id="KW-0732">Signal</keyword>
<gene>
    <name evidence="3" type="ordered locus">Cyan7822_3252</name>
</gene>
<dbReference type="Proteomes" id="UP000008206">
    <property type="component" value="Chromosome"/>
</dbReference>
<sequence>MQNLKLMLMRLFVVTSSAMAIATLANFYNYQSYWQGTIVRVQNVYFNLLFHTLPTKLSYTLIQNNEEEMQRTLDSNYGLFGLVITNCKTDLPDCPNQQIVYTSRSNLALKDNLTPESLYQSPYSVLQNPPPLFTEKYFNNPDSKILEKTGKVNQGKIFGRVYYIRSTPPSFQKDLATWVKASPESLFNADGANKYYTLTYSLFLSGGLGAWWFLERILQQKQKKQDSLLKENQRLAKETEKSQKRLKQLMKQLTRLNEELKAEYQVKQELIQIYQQKTQALQEQINQLLNEQNIPFLEKQLVKKSLNGFSPNFNQEPAYQQEKQQEIKVLHKNQLLLLEPTEASTLQTLEQLQKELTKIENQQQKAEEKALILQKSINKLEQKYQEVEEQYRSNTIELLKHKKQELNLSTVRSRLNYSLQNSNKTIQESQEWLDLYEVMSKLMGSQI</sequence>
<evidence type="ECO:0000313" key="3">
    <source>
        <dbReference type="EMBL" id="ADN15202.1"/>
    </source>
</evidence>
<evidence type="ECO:0000256" key="2">
    <source>
        <dbReference type="SAM" id="SignalP"/>
    </source>
</evidence>
<dbReference type="KEGG" id="cyj:Cyan7822_3252"/>
<name>E0UBY7_GLOV7</name>
<accession>E0UBY7</accession>
<dbReference type="EMBL" id="CP002198">
    <property type="protein sequence ID" value="ADN15202.1"/>
    <property type="molecule type" value="Genomic_DNA"/>
</dbReference>
<evidence type="ECO:0000256" key="1">
    <source>
        <dbReference type="SAM" id="Coils"/>
    </source>
</evidence>
<proteinExistence type="predicted"/>
<keyword evidence="1" id="KW-0175">Coiled coil</keyword>
<evidence type="ECO:0008006" key="5">
    <source>
        <dbReference type="Google" id="ProtNLM"/>
    </source>
</evidence>
<reference evidence="4" key="1">
    <citation type="journal article" date="2011" name="MBio">
        <title>Novel metabolic attributes of the genus Cyanothece, comprising a group of unicellular nitrogen-fixing Cyanobacteria.</title>
        <authorList>
            <person name="Bandyopadhyay A."/>
            <person name="Elvitigala T."/>
            <person name="Welsh E."/>
            <person name="Stockel J."/>
            <person name="Liberton M."/>
            <person name="Min H."/>
            <person name="Sherman L.A."/>
            <person name="Pakrasi H.B."/>
        </authorList>
    </citation>
    <scope>NUCLEOTIDE SEQUENCE [LARGE SCALE GENOMIC DNA]</scope>
    <source>
        <strain evidence="4">PCC 7822</strain>
    </source>
</reference>
<feature type="chain" id="PRO_5003141238" description="Transmembrane protein" evidence="2">
    <location>
        <begin position="21"/>
        <end position="447"/>
    </location>
</feature>
<dbReference type="eggNOG" id="COG1293">
    <property type="taxonomic scope" value="Bacteria"/>
</dbReference>
<evidence type="ECO:0000313" key="4">
    <source>
        <dbReference type="Proteomes" id="UP000008206"/>
    </source>
</evidence>